<proteinExistence type="predicted"/>
<name>A0AAU9VW67_9CNID</name>
<evidence type="ECO:0000313" key="8">
    <source>
        <dbReference type="EMBL" id="CAH3035958.1"/>
    </source>
</evidence>
<feature type="transmembrane region" description="Helical" evidence="6">
    <location>
        <begin position="31"/>
        <end position="53"/>
    </location>
</feature>
<keyword evidence="3 6" id="KW-0812">Transmembrane</keyword>
<dbReference type="CDD" id="cd00637">
    <property type="entry name" value="7tm_classA_rhodopsin-like"/>
    <property type="match status" value="1"/>
</dbReference>
<evidence type="ECO:0000313" key="9">
    <source>
        <dbReference type="Proteomes" id="UP001159428"/>
    </source>
</evidence>
<organism evidence="8 9">
    <name type="scientific">Pocillopora meandrina</name>
    <dbReference type="NCBI Taxonomy" id="46732"/>
    <lineage>
        <taxon>Eukaryota</taxon>
        <taxon>Metazoa</taxon>
        <taxon>Cnidaria</taxon>
        <taxon>Anthozoa</taxon>
        <taxon>Hexacorallia</taxon>
        <taxon>Scleractinia</taxon>
        <taxon>Astrocoeniina</taxon>
        <taxon>Pocilloporidae</taxon>
        <taxon>Pocillopora</taxon>
    </lineage>
</organism>
<comment type="subcellular location">
    <subcellularLocation>
        <location evidence="1">Cell membrane</location>
        <topology evidence="1">Multi-pass membrane protein</topology>
    </subcellularLocation>
</comment>
<feature type="domain" description="G-protein coupled receptors family 1 profile" evidence="7">
    <location>
        <begin position="45"/>
        <end position="285"/>
    </location>
</feature>
<dbReference type="PANTHER" id="PTHR22750">
    <property type="entry name" value="G-PROTEIN COUPLED RECEPTOR"/>
    <property type="match status" value="1"/>
</dbReference>
<feature type="transmembrane region" description="Helical" evidence="6">
    <location>
        <begin position="65"/>
        <end position="85"/>
    </location>
</feature>
<dbReference type="GO" id="GO:0004930">
    <property type="term" value="F:G protein-coupled receptor activity"/>
    <property type="evidence" value="ECO:0007669"/>
    <property type="project" value="InterPro"/>
</dbReference>
<dbReference type="InterPro" id="IPR000276">
    <property type="entry name" value="GPCR_Rhodpsn"/>
</dbReference>
<keyword evidence="5 6" id="KW-0472">Membrane</keyword>
<gene>
    <name evidence="8" type="ORF">PMEA_00016573</name>
</gene>
<evidence type="ECO:0000259" key="7">
    <source>
        <dbReference type="PROSITE" id="PS50262"/>
    </source>
</evidence>
<dbReference type="AlphaFoldDB" id="A0AAU9VW67"/>
<evidence type="ECO:0000256" key="1">
    <source>
        <dbReference type="ARBA" id="ARBA00004651"/>
    </source>
</evidence>
<evidence type="ECO:0000256" key="6">
    <source>
        <dbReference type="SAM" id="Phobius"/>
    </source>
</evidence>
<dbReference type="Pfam" id="PF00001">
    <property type="entry name" value="7tm_1"/>
    <property type="match status" value="2"/>
</dbReference>
<keyword evidence="2" id="KW-1003">Cell membrane</keyword>
<comment type="caution">
    <text evidence="8">The sequence shown here is derived from an EMBL/GenBank/DDBJ whole genome shotgun (WGS) entry which is preliminary data.</text>
</comment>
<feature type="transmembrane region" description="Helical" evidence="6">
    <location>
        <begin position="172"/>
        <end position="191"/>
    </location>
</feature>
<evidence type="ECO:0000256" key="3">
    <source>
        <dbReference type="ARBA" id="ARBA00022692"/>
    </source>
</evidence>
<evidence type="ECO:0000256" key="2">
    <source>
        <dbReference type="ARBA" id="ARBA00022475"/>
    </source>
</evidence>
<evidence type="ECO:0000256" key="4">
    <source>
        <dbReference type="ARBA" id="ARBA00022989"/>
    </source>
</evidence>
<feature type="transmembrane region" description="Helical" evidence="6">
    <location>
        <begin position="146"/>
        <end position="166"/>
    </location>
</feature>
<dbReference type="GO" id="GO:0005886">
    <property type="term" value="C:plasma membrane"/>
    <property type="evidence" value="ECO:0007669"/>
    <property type="project" value="UniProtKB-SubCell"/>
</dbReference>
<dbReference type="SUPFAM" id="SSF81321">
    <property type="entry name" value="Family A G protein-coupled receptor-like"/>
    <property type="match status" value="1"/>
</dbReference>
<dbReference type="EMBL" id="CALNXJ010000003">
    <property type="protein sequence ID" value="CAH3035958.1"/>
    <property type="molecule type" value="Genomic_DNA"/>
</dbReference>
<feature type="transmembrane region" description="Helical" evidence="6">
    <location>
        <begin position="265"/>
        <end position="287"/>
    </location>
</feature>
<accession>A0AAU9VW67</accession>
<dbReference type="PRINTS" id="PR00237">
    <property type="entry name" value="GPCRRHODOPSN"/>
</dbReference>
<keyword evidence="9" id="KW-1185">Reference proteome</keyword>
<dbReference type="Proteomes" id="UP001159428">
    <property type="component" value="Unassembled WGS sequence"/>
</dbReference>
<dbReference type="Gene3D" id="1.20.1070.10">
    <property type="entry name" value="Rhodopsin 7-helix transmembrane proteins"/>
    <property type="match status" value="2"/>
</dbReference>
<feature type="transmembrane region" description="Helical" evidence="6">
    <location>
        <begin position="232"/>
        <end position="259"/>
    </location>
</feature>
<sequence length="311" mass="34556">MANLTEYGNYSMIYREYYCSPGLGKAMKISILIFTIPISIMAFFGNALIILALRKLSSLHSPSKILISCLACTDLGVGLISNPLLNGFYLSPEHSKSCHYFWALSYTATTILCGASLSTTTAISVDRLLALLLGLRYRQVVTVRRVMALVVTIWLSSILIAAVVYYSYLIALGMASAGLVLCIVISTFCYTKIYHMLCLSRAQVQDQGNQGQRNGEGSQLNKARYKKTVSTAVWIQMTLLACYLPFGLVGAVMAIFRLYVQSQSLIYAVTLSLLMSNSTINPLLYCWKIRDIRQAVRGTIRQFRCIFSEEA</sequence>
<dbReference type="PROSITE" id="PS50262">
    <property type="entry name" value="G_PROTEIN_RECEP_F1_2"/>
    <property type="match status" value="1"/>
</dbReference>
<evidence type="ECO:0000256" key="5">
    <source>
        <dbReference type="ARBA" id="ARBA00023136"/>
    </source>
</evidence>
<reference evidence="8 9" key="1">
    <citation type="submission" date="2022-05" db="EMBL/GenBank/DDBJ databases">
        <authorList>
            <consortium name="Genoscope - CEA"/>
            <person name="William W."/>
        </authorList>
    </citation>
    <scope>NUCLEOTIDE SEQUENCE [LARGE SCALE GENOMIC DNA]</scope>
</reference>
<feature type="transmembrane region" description="Helical" evidence="6">
    <location>
        <begin position="100"/>
        <end position="125"/>
    </location>
</feature>
<keyword evidence="4 6" id="KW-1133">Transmembrane helix</keyword>
<protein>
    <recommendedName>
        <fullName evidence="7">G-protein coupled receptors family 1 profile domain-containing protein</fullName>
    </recommendedName>
</protein>
<dbReference type="SMART" id="SM01381">
    <property type="entry name" value="7TM_GPCR_Srsx"/>
    <property type="match status" value="1"/>
</dbReference>
<dbReference type="InterPro" id="IPR017452">
    <property type="entry name" value="GPCR_Rhodpsn_7TM"/>
</dbReference>